<feature type="region of interest" description="Disordered" evidence="2">
    <location>
        <begin position="1"/>
        <end position="271"/>
    </location>
</feature>
<dbReference type="OrthoDB" id="2104370at2759"/>
<dbReference type="EMBL" id="MCGN01000011">
    <property type="protein sequence ID" value="ORY91124.1"/>
    <property type="molecule type" value="Genomic_DNA"/>
</dbReference>
<dbReference type="Proteomes" id="UP000242180">
    <property type="component" value="Unassembled WGS sequence"/>
</dbReference>
<dbReference type="STRING" id="13706.A0A1X2H128"/>
<dbReference type="Pfam" id="PF09441">
    <property type="entry name" value="Abp2"/>
    <property type="match status" value="1"/>
</dbReference>
<feature type="compositionally biased region" description="Low complexity" evidence="2">
    <location>
        <begin position="242"/>
        <end position="261"/>
    </location>
</feature>
<feature type="compositionally biased region" description="Polar residues" evidence="2">
    <location>
        <begin position="115"/>
        <end position="125"/>
    </location>
</feature>
<evidence type="ECO:0000313" key="4">
    <source>
        <dbReference type="Proteomes" id="UP000242180"/>
    </source>
</evidence>
<feature type="region of interest" description="Disordered" evidence="2">
    <location>
        <begin position="488"/>
        <end position="595"/>
    </location>
</feature>
<evidence type="ECO:0000256" key="1">
    <source>
        <dbReference type="SAM" id="Coils"/>
    </source>
</evidence>
<dbReference type="InParanoid" id="A0A1X2H128"/>
<feature type="compositionally biased region" description="Basic and acidic residues" evidence="2">
    <location>
        <begin position="434"/>
        <end position="445"/>
    </location>
</feature>
<feature type="compositionally biased region" description="Basic and acidic residues" evidence="2">
    <location>
        <begin position="23"/>
        <end position="35"/>
    </location>
</feature>
<dbReference type="PANTHER" id="PTHR42048:SF1">
    <property type="entry name" value="ARS-BINDING PROTEIN 2"/>
    <property type="match status" value="1"/>
</dbReference>
<gene>
    <name evidence="3" type="ORF">BCR43DRAFT_498542</name>
</gene>
<dbReference type="PANTHER" id="PTHR42048">
    <property type="entry name" value="ARS-BINDING PROTEIN 2"/>
    <property type="match status" value="1"/>
</dbReference>
<dbReference type="GO" id="GO:0003688">
    <property type="term" value="F:DNA replication origin binding"/>
    <property type="evidence" value="ECO:0007669"/>
    <property type="project" value="TreeGrafter"/>
</dbReference>
<feature type="compositionally biased region" description="Acidic residues" evidence="2">
    <location>
        <begin position="490"/>
        <end position="508"/>
    </location>
</feature>
<feature type="compositionally biased region" description="Basic residues" evidence="2">
    <location>
        <begin position="198"/>
        <end position="210"/>
    </location>
</feature>
<feature type="compositionally biased region" description="Basic and acidic residues" evidence="2">
    <location>
        <begin position="1"/>
        <end position="11"/>
    </location>
</feature>
<evidence type="ECO:0000256" key="2">
    <source>
        <dbReference type="SAM" id="MobiDB-lite"/>
    </source>
</evidence>
<evidence type="ECO:0000313" key="3">
    <source>
        <dbReference type="EMBL" id="ORY91124.1"/>
    </source>
</evidence>
<reference evidence="3 4" key="1">
    <citation type="submission" date="2016-07" db="EMBL/GenBank/DDBJ databases">
        <title>Pervasive Adenine N6-methylation of Active Genes in Fungi.</title>
        <authorList>
            <consortium name="DOE Joint Genome Institute"/>
            <person name="Mondo S.J."/>
            <person name="Dannebaum R.O."/>
            <person name="Kuo R.C."/>
            <person name="Labutti K."/>
            <person name="Haridas S."/>
            <person name="Kuo A."/>
            <person name="Salamov A."/>
            <person name="Ahrendt S.R."/>
            <person name="Lipzen A."/>
            <person name="Sullivan W."/>
            <person name="Andreopoulos W.B."/>
            <person name="Clum A."/>
            <person name="Lindquist E."/>
            <person name="Daum C."/>
            <person name="Ramamoorthy G.K."/>
            <person name="Gryganskyi A."/>
            <person name="Culley D."/>
            <person name="Magnuson J.K."/>
            <person name="James T.Y."/>
            <person name="O'Malley M.A."/>
            <person name="Stajich J.E."/>
            <person name="Spatafora J.W."/>
            <person name="Visel A."/>
            <person name="Grigoriev I.V."/>
        </authorList>
    </citation>
    <scope>NUCLEOTIDE SEQUENCE [LARGE SCALE GENOMIC DNA]</scope>
    <source>
        <strain evidence="3 4">NRRL 2496</strain>
    </source>
</reference>
<comment type="caution">
    <text evidence="3">The sequence shown here is derived from an EMBL/GenBank/DDBJ whole genome shotgun (WGS) entry which is preliminary data.</text>
</comment>
<feature type="compositionally biased region" description="Polar residues" evidence="2">
    <location>
        <begin position="262"/>
        <end position="271"/>
    </location>
</feature>
<organism evidence="3 4">
    <name type="scientific">Syncephalastrum racemosum</name>
    <name type="common">Filamentous fungus</name>
    <dbReference type="NCBI Taxonomy" id="13706"/>
    <lineage>
        <taxon>Eukaryota</taxon>
        <taxon>Fungi</taxon>
        <taxon>Fungi incertae sedis</taxon>
        <taxon>Mucoromycota</taxon>
        <taxon>Mucoromycotina</taxon>
        <taxon>Mucoromycetes</taxon>
        <taxon>Mucorales</taxon>
        <taxon>Syncephalastraceae</taxon>
        <taxon>Syncephalastrum</taxon>
    </lineage>
</organism>
<keyword evidence="1" id="KW-0175">Coiled coil</keyword>
<protein>
    <submittedName>
        <fullName evidence="3">ARS binding protein 2-domain-containing protein</fullName>
    </submittedName>
</protein>
<proteinExistence type="predicted"/>
<name>A0A1X2H128_SYNRA</name>
<dbReference type="AlphaFoldDB" id="A0A1X2H128"/>
<feature type="region of interest" description="Disordered" evidence="2">
    <location>
        <begin position="421"/>
        <end position="456"/>
    </location>
</feature>
<sequence>MNLSDLLHRPAADGTRPVNIKFEQYHKDSPPHFDRLPSTQTDDENSLVRQNPDSRSFEESVYKPSSLPVAKSQRWPPSPAENEMNPPFLYPLSNQEPSLGKDGHAESTMRPHPPSLTNETKTGDSPLSPIPTVELSQSPSTFLPERKNSHSRASTVPLDEDGQALHHSHSHHNNHSYSHNSSSSASSTSQSSQPLPHTHSHSHSHPHPHSQSHPQNAAALPHRQLSNHSSPLPPPPLPPPQQQQQQQQQTQAQAQTQVQAQSATETDATASSVLSFPVVRENKRFVCPVLSITGETVTSENIEDGYLQFVLHHDPQYVGDNIENLLYVKRKFSSVPRTGDLSYTTWDVFVLVKKLHNQELKNWSQLVGQLGLSDMAGRPQFAQRVKRWMHKYKIDCFFDYLLGNPYNFHSSEEKYSGCLSMGNYQKRKGPPVTRTDETDSMRSSDDMGSGSGGISAGGAGVGGGSATAAYAKVHRGAKYVSHVRKRAELSNDEDEELDENEMQQEDSGDEKRRTPIVLAGSRKRLKGAQIPHAAEVSRLSSPQRTDDEMQETLLKKTTDGEASPEDEEDELASTSSSAPSPVLAVRSSSHLHTHPAHHAYPVNASMQHAASPHGPAYTGDNTCAGCTALQSTVESLTSSLDQLREHISSLERRLELEMQAREEEATKNWSRVDTLCTEYDRWRKKLAGDLLSNPFASLRDPTSSSSASS</sequence>
<keyword evidence="4" id="KW-1185">Reference proteome</keyword>
<dbReference type="InterPro" id="IPR018562">
    <property type="entry name" value="ARS-binding_2"/>
</dbReference>
<feature type="compositionally biased region" description="Basic and acidic residues" evidence="2">
    <location>
        <begin position="99"/>
        <end position="109"/>
    </location>
</feature>
<feature type="coiled-coil region" evidence="1">
    <location>
        <begin position="633"/>
        <end position="660"/>
    </location>
</feature>
<accession>A0A1X2H128</accession>
<feature type="compositionally biased region" description="Low complexity" evidence="2">
    <location>
        <begin position="175"/>
        <end position="197"/>
    </location>
</feature>
<feature type="compositionally biased region" description="Acidic residues" evidence="2">
    <location>
        <begin position="562"/>
        <end position="571"/>
    </location>
</feature>
<feature type="compositionally biased region" description="Pro residues" evidence="2">
    <location>
        <begin position="231"/>
        <end position="241"/>
    </location>
</feature>